<evidence type="ECO:0000256" key="1">
    <source>
        <dbReference type="ARBA" id="ARBA00012493"/>
    </source>
</evidence>
<comment type="caution">
    <text evidence="4">The sequence shown here is derived from an EMBL/GenBank/DDBJ whole genome shotgun (WGS) entry which is preliminary data.</text>
</comment>
<dbReference type="PANTHER" id="PTHR37984:SF5">
    <property type="entry name" value="PROTEIN NYNRIN-LIKE"/>
    <property type="match status" value="1"/>
</dbReference>
<feature type="chain" id="PRO_5041667155" description="RNA-directed DNA polymerase" evidence="2">
    <location>
        <begin position="18"/>
        <end position="203"/>
    </location>
</feature>
<keyword evidence="2" id="KW-0732">Signal</keyword>
<evidence type="ECO:0000313" key="4">
    <source>
        <dbReference type="EMBL" id="KAK2708421.1"/>
    </source>
</evidence>
<gene>
    <name evidence="4" type="ORF">QYM36_014138</name>
</gene>
<dbReference type="GO" id="GO:0003964">
    <property type="term" value="F:RNA-directed DNA polymerase activity"/>
    <property type="evidence" value="ECO:0007669"/>
    <property type="project" value="UniProtKB-EC"/>
</dbReference>
<dbReference type="Proteomes" id="UP001187531">
    <property type="component" value="Unassembled WGS sequence"/>
</dbReference>
<dbReference type="PANTHER" id="PTHR37984">
    <property type="entry name" value="PROTEIN CBG26694"/>
    <property type="match status" value="1"/>
</dbReference>
<evidence type="ECO:0000313" key="5">
    <source>
        <dbReference type="Proteomes" id="UP001187531"/>
    </source>
</evidence>
<accession>A0AA88HMI2</accession>
<evidence type="ECO:0000256" key="2">
    <source>
        <dbReference type="SAM" id="SignalP"/>
    </source>
</evidence>
<dbReference type="InterPro" id="IPR041588">
    <property type="entry name" value="Integrase_H2C2"/>
</dbReference>
<keyword evidence="5" id="KW-1185">Reference proteome</keyword>
<protein>
    <recommendedName>
        <fullName evidence="1">RNA-directed DNA polymerase</fullName>
        <ecNumber evidence="1">2.7.7.49</ecNumber>
    </recommendedName>
</protein>
<dbReference type="Gene3D" id="1.10.340.70">
    <property type="match status" value="1"/>
</dbReference>
<dbReference type="InterPro" id="IPR050951">
    <property type="entry name" value="Retrovirus_Pol_polyprotein"/>
</dbReference>
<dbReference type="AlphaFoldDB" id="A0AA88HMI2"/>
<sequence>MLLQYALFLTFAAFHGAEITVTRFVRSLSAPLTYSALGHCICFGEFVNFRGNSILILIASNCTASILDVISIALLKVRPFSVKSLFCMPLDTRPHTKRSRNAWLKNSPLAKVYDYVRNGWPSTLSEGEKELKSFIRSELTTESGCILRNERVIIPPVFQNYVINELRQGHPGMVRMKSLARMRVWWPNIDDDIEKKVRSCSSC</sequence>
<name>A0AA88HMI2_ARTSF</name>
<evidence type="ECO:0000259" key="3">
    <source>
        <dbReference type="Pfam" id="PF17921"/>
    </source>
</evidence>
<proteinExistence type="predicted"/>
<dbReference type="Pfam" id="PF17921">
    <property type="entry name" value="Integrase_H2C2"/>
    <property type="match status" value="1"/>
</dbReference>
<dbReference type="EMBL" id="JAVRJZ010000018">
    <property type="protein sequence ID" value="KAK2708421.1"/>
    <property type="molecule type" value="Genomic_DNA"/>
</dbReference>
<organism evidence="4 5">
    <name type="scientific">Artemia franciscana</name>
    <name type="common">Brine shrimp</name>
    <name type="synonym">Artemia sanfranciscana</name>
    <dbReference type="NCBI Taxonomy" id="6661"/>
    <lineage>
        <taxon>Eukaryota</taxon>
        <taxon>Metazoa</taxon>
        <taxon>Ecdysozoa</taxon>
        <taxon>Arthropoda</taxon>
        <taxon>Crustacea</taxon>
        <taxon>Branchiopoda</taxon>
        <taxon>Anostraca</taxon>
        <taxon>Artemiidae</taxon>
        <taxon>Artemia</taxon>
    </lineage>
</organism>
<feature type="signal peptide" evidence="2">
    <location>
        <begin position="1"/>
        <end position="17"/>
    </location>
</feature>
<reference evidence="4" key="1">
    <citation type="submission" date="2023-07" db="EMBL/GenBank/DDBJ databases">
        <title>Chromosome-level genome assembly of Artemia franciscana.</title>
        <authorList>
            <person name="Jo E."/>
        </authorList>
    </citation>
    <scope>NUCLEOTIDE SEQUENCE</scope>
    <source>
        <tissue evidence="4">Whole body</tissue>
    </source>
</reference>
<dbReference type="FunFam" id="1.10.340.70:FF:000003">
    <property type="entry name" value="Protein CBG25708"/>
    <property type="match status" value="1"/>
</dbReference>
<dbReference type="EC" id="2.7.7.49" evidence="1"/>
<feature type="domain" description="Integrase zinc-binding" evidence="3">
    <location>
        <begin position="155"/>
        <end position="203"/>
    </location>
</feature>